<proteinExistence type="predicted"/>
<comment type="caution">
    <text evidence="2">The sequence shown here is derived from an EMBL/GenBank/DDBJ whole genome shotgun (WGS) entry which is preliminary data.</text>
</comment>
<dbReference type="AlphaFoldDB" id="A0A8H7UGI1"/>
<organism evidence="2 3">
    <name type="scientific">Mortierella isabellina</name>
    <name type="common">Filamentous fungus</name>
    <name type="synonym">Umbelopsis isabellina</name>
    <dbReference type="NCBI Taxonomy" id="91625"/>
    <lineage>
        <taxon>Eukaryota</taxon>
        <taxon>Fungi</taxon>
        <taxon>Fungi incertae sedis</taxon>
        <taxon>Mucoromycota</taxon>
        <taxon>Mucoromycotina</taxon>
        <taxon>Umbelopsidomycetes</taxon>
        <taxon>Umbelopsidales</taxon>
        <taxon>Umbelopsidaceae</taxon>
        <taxon>Umbelopsis</taxon>
    </lineage>
</organism>
<dbReference type="InterPro" id="IPR003131">
    <property type="entry name" value="T1-type_BTB"/>
</dbReference>
<dbReference type="EMBL" id="JAEPQZ010000004">
    <property type="protein sequence ID" value="KAG2182195.1"/>
    <property type="molecule type" value="Genomic_DNA"/>
</dbReference>
<dbReference type="PANTHER" id="PTHR31758:SF2">
    <property type="entry name" value="BTB_POZ DOMAIN-CONTAINING PROTEIN YLR108C"/>
    <property type="match status" value="1"/>
</dbReference>
<dbReference type="GO" id="GO:0051260">
    <property type="term" value="P:protein homooligomerization"/>
    <property type="evidence" value="ECO:0007669"/>
    <property type="project" value="InterPro"/>
</dbReference>
<accession>A0A8H7UGI1</accession>
<feature type="domain" description="BTB" evidence="1">
    <location>
        <begin position="233"/>
        <end position="337"/>
    </location>
</feature>
<dbReference type="CDD" id="cd18316">
    <property type="entry name" value="BTB_POZ_KCTD-like"/>
    <property type="match status" value="1"/>
</dbReference>
<dbReference type="OrthoDB" id="2414723at2759"/>
<dbReference type="Pfam" id="PF02214">
    <property type="entry name" value="BTB_2"/>
    <property type="match status" value="2"/>
</dbReference>
<evidence type="ECO:0000313" key="2">
    <source>
        <dbReference type="EMBL" id="KAG2182195.1"/>
    </source>
</evidence>
<sequence>MNQTDAGEPSLKRPRTIEENTIRDADAPTFPFIGDFSFDAFMDNGGMSSDPSQTYLQPNAGDMMFSFSDVVNDMTFGNQNIGIEAAKDIPAKPAEPRRASATLAELPVSKRGSVSSTVTSASVRPNVPAGISAAQIPGISKQTVFTVIVADKPFRMSWETLCSDGPINFFVDYFTRNPKSRTVRIDRDPSTFEIILHYLRGYQIKPKDEYQNQNLMNDARYYGLKRLLRMLRQTLFLNVGGKVFRLSKDLLAKDGPGNFFTGPLIHHLFASHMDQAEAPPYMIDRNPDTFAEIIEHLQGYSIEIRDEVHRANLLKDAQYYSLRRLKDKLLTARKTIDGFGETGTTEVLLWLKDIRLAYLIPSQSQEDNSITTIDLLHNSHQIRYKREDITHLLLVQISEFYLHPQQPGTYRRCQLELCSGEHQKLQAIAKALKLNGGLSDLACINDDCAICIDDQNITAVEFSNSHKSNKLCILRAIVALLAIDGQLVLCMIRFEAISSRLQLNLKREFLP</sequence>
<keyword evidence="3" id="KW-1185">Reference proteome</keyword>
<feature type="domain" description="BTB" evidence="1">
    <location>
        <begin position="143"/>
        <end position="227"/>
    </location>
</feature>
<gene>
    <name evidence="2" type="ORF">INT43_007122</name>
</gene>
<dbReference type="InterPro" id="IPR000210">
    <property type="entry name" value="BTB/POZ_dom"/>
</dbReference>
<dbReference type="Proteomes" id="UP000654370">
    <property type="component" value="Unassembled WGS sequence"/>
</dbReference>
<reference evidence="2" key="1">
    <citation type="submission" date="2020-12" db="EMBL/GenBank/DDBJ databases">
        <title>Metabolic potential, ecology and presence of endohyphal bacteria is reflected in genomic diversity of Mucoromycotina.</title>
        <authorList>
            <person name="Muszewska A."/>
            <person name="Okrasinska A."/>
            <person name="Steczkiewicz K."/>
            <person name="Drgas O."/>
            <person name="Orlowska M."/>
            <person name="Perlinska-Lenart U."/>
            <person name="Aleksandrzak-Piekarczyk T."/>
            <person name="Szatraj K."/>
            <person name="Zielenkiewicz U."/>
            <person name="Pilsyk S."/>
            <person name="Malc E."/>
            <person name="Mieczkowski P."/>
            <person name="Kruszewska J.S."/>
            <person name="Biernat P."/>
            <person name="Pawlowska J."/>
        </authorList>
    </citation>
    <scope>NUCLEOTIDE SEQUENCE</scope>
    <source>
        <strain evidence="2">WA0000067209</strain>
    </source>
</reference>
<protein>
    <recommendedName>
        <fullName evidence="1">BTB domain-containing protein</fullName>
    </recommendedName>
</protein>
<evidence type="ECO:0000259" key="1">
    <source>
        <dbReference type="SMART" id="SM00225"/>
    </source>
</evidence>
<dbReference type="Gene3D" id="3.30.710.10">
    <property type="entry name" value="Potassium Channel Kv1.1, Chain A"/>
    <property type="match status" value="2"/>
</dbReference>
<dbReference type="InterPro" id="IPR011333">
    <property type="entry name" value="SKP1/BTB/POZ_sf"/>
</dbReference>
<dbReference type="SUPFAM" id="SSF54695">
    <property type="entry name" value="POZ domain"/>
    <property type="match status" value="2"/>
</dbReference>
<dbReference type="SMART" id="SM00225">
    <property type="entry name" value="BTB"/>
    <property type="match status" value="2"/>
</dbReference>
<dbReference type="PANTHER" id="PTHR31758">
    <property type="entry name" value="BTB/POZ DOMAIN-CONTAINING PROTEIN YLR108C"/>
    <property type="match status" value="1"/>
</dbReference>
<evidence type="ECO:0000313" key="3">
    <source>
        <dbReference type="Proteomes" id="UP000654370"/>
    </source>
</evidence>
<name>A0A8H7UGI1_MORIS</name>